<dbReference type="EMBL" id="JASCZI010241664">
    <property type="protein sequence ID" value="MED6203958.1"/>
    <property type="molecule type" value="Genomic_DNA"/>
</dbReference>
<proteinExistence type="predicted"/>
<reference evidence="1 2" key="1">
    <citation type="journal article" date="2023" name="Plants (Basel)">
        <title>Bridging the Gap: Combining Genomics and Transcriptomics Approaches to Understand Stylosanthes scabra, an Orphan Legume from the Brazilian Caatinga.</title>
        <authorList>
            <person name="Ferreira-Neto J.R.C."/>
            <person name="da Silva M.D."/>
            <person name="Binneck E."/>
            <person name="de Melo N.F."/>
            <person name="da Silva R.H."/>
            <person name="de Melo A.L.T.M."/>
            <person name="Pandolfi V."/>
            <person name="Bustamante F.O."/>
            <person name="Brasileiro-Vidal A.C."/>
            <person name="Benko-Iseppon A.M."/>
        </authorList>
    </citation>
    <scope>NUCLEOTIDE SEQUENCE [LARGE SCALE GENOMIC DNA]</scope>
    <source>
        <tissue evidence="1">Leaves</tissue>
    </source>
</reference>
<dbReference type="Proteomes" id="UP001341840">
    <property type="component" value="Unassembled WGS sequence"/>
</dbReference>
<evidence type="ECO:0000313" key="2">
    <source>
        <dbReference type="Proteomes" id="UP001341840"/>
    </source>
</evidence>
<organism evidence="1 2">
    <name type="scientific">Stylosanthes scabra</name>
    <dbReference type="NCBI Taxonomy" id="79078"/>
    <lineage>
        <taxon>Eukaryota</taxon>
        <taxon>Viridiplantae</taxon>
        <taxon>Streptophyta</taxon>
        <taxon>Embryophyta</taxon>
        <taxon>Tracheophyta</taxon>
        <taxon>Spermatophyta</taxon>
        <taxon>Magnoliopsida</taxon>
        <taxon>eudicotyledons</taxon>
        <taxon>Gunneridae</taxon>
        <taxon>Pentapetalae</taxon>
        <taxon>rosids</taxon>
        <taxon>fabids</taxon>
        <taxon>Fabales</taxon>
        <taxon>Fabaceae</taxon>
        <taxon>Papilionoideae</taxon>
        <taxon>50 kb inversion clade</taxon>
        <taxon>dalbergioids sensu lato</taxon>
        <taxon>Dalbergieae</taxon>
        <taxon>Pterocarpus clade</taxon>
        <taxon>Stylosanthes</taxon>
    </lineage>
</organism>
<keyword evidence="2" id="KW-1185">Reference proteome</keyword>
<protein>
    <submittedName>
        <fullName evidence="1">Uncharacterized protein</fullName>
    </submittedName>
</protein>
<name>A0ABU6Y5G7_9FABA</name>
<gene>
    <name evidence="1" type="ORF">PIB30_004544</name>
</gene>
<sequence length="115" mass="12704">MIVTDSIDPLEELAPLELQANDYVFPTSNFVLVIVEISTSSSNTQIEALNIHENLPQEALRRFTRSKQPLAYLADIIASVPSLASPTYLSPNTIEIPYLKNAGKIISELSFKLLS</sequence>
<accession>A0ABU6Y5G7</accession>
<evidence type="ECO:0000313" key="1">
    <source>
        <dbReference type="EMBL" id="MED6203958.1"/>
    </source>
</evidence>
<comment type="caution">
    <text evidence="1">The sequence shown here is derived from an EMBL/GenBank/DDBJ whole genome shotgun (WGS) entry which is preliminary data.</text>
</comment>